<dbReference type="InterPro" id="IPR011990">
    <property type="entry name" value="TPR-like_helical_dom_sf"/>
</dbReference>
<gene>
    <name evidence="2" type="ORF">DB88DRAFT_188374</name>
</gene>
<dbReference type="GO" id="GO:0003729">
    <property type="term" value="F:mRNA binding"/>
    <property type="evidence" value="ECO:0007669"/>
    <property type="project" value="TreeGrafter"/>
</dbReference>
<accession>A0AAD9L7F7</accession>
<sequence length="824" mass="92609">MPFRARLPPGSLAKRRLVARVPDRQPRRTISTVRESFFSSTPGPSTAPLTAGSTRHKSTTTTEPPSRLTAFSKLFSFGNKKGKSRARVHHGNAREEFQRCCRKGDVKGLIEAYDLLVEAATSSSGSNATSSTIPEVELPSADDMVNGMTLLASSEDVLEVFDKLEQMYHDTERVFGLRLGEGHHSAYALGLCKGRQVDRAVTMLEKLNPEDVDWSQLLELAAIYDGKRLMRVWRSLRKAKTPDANDYFHRFQTLRRGLRKGNATREQVEEAMEEMEVDGVDPMLDQDLHAALVRIWWQLGENGLADQMIQQWEAKGWTGKALGENARLALFDRAIGKQDTDEVVRLALETKEAGHEVPGSVPAYLVNWALHAGVPLESAVRDAETKTLTPIGIGWRYIFQAMATEPWCTPQFVIDAYRFARRSGTDIDADIGKRAVSLLLQSPEHIDDAVEVYEDVIRYDVDLHTYHGKGNFALIAMMLLRASAICTPPRPDVALRALEEMAARGIDAPDAARELCVLIKHSPNHEIGYKLYDLYAQQNEIGQDIGDRFINAFLQIEPPADSAGLWTEMLLPPSDLFFAMLRDMRQSGLYPGKHAITSLITRYGLLATKTLGSSGEHLPKEVKFQRVDALREAITKVHTRIKLDPTVEPDIHLLNALMGAYNRVGAINSAVAVLDDLIARRRFVSEQEALERYPAVVATALDLLSFARMRVRSEKFWAWARRHNFATTTKIWNDRVQSLCRLQQWDEAVEMVCVTMKDRVDGAPAPDVESLRILAKYLYKVPDRRGPVLARLQETFPQLWEKGKGFETVNAWRQSGERPAQWSA</sequence>
<evidence type="ECO:0000313" key="3">
    <source>
        <dbReference type="Proteomes" id="UP001182556"/>
    </source>
</evidence>
<evidence type="ECO:0000256" key="1">
    <source>
        <dbReference type="SAM" id="MobiDB-lite"/>
    </source>
</evidence>
<comment type="caution">
    <text evidence="2">The sequence shown here is derived from an EMBL/GenBank/DDBJ whole genome shotgun (WGS) entry which is preliminary data.</text>
</comment>
<evidence type="ECO:0000313" key="2">
    <source>
        <dbReference type="EMBL" id="KAK1925299.1"/>
    </source>
</evidence>
<feature type="region of interest" description="Disordered" evidence="1">
    <location>
        <begin position="36"/>
        <end position="65"/>
    </location>
</feature>
<name>A0AAD9L7F7_PAPLA</name>
<keyword evidence="3" id="KW-1185">Reference proteome</keyword>
<dbReference type="EMBL" id="JAODAN010000003">
    <property type="protein sequence ID" value="KAK1925299.1"/>
    <property type="molecule type" value="Genomic_DNA"/>
</dbReference>
<organism evidence="2 3">
    <name type="scientific">Papiliotrema laurentii</name>
    <name type="common">Cryptococcus laurentii</name>
    <dbReference type="NCBI Taxonomy" id="5418"/>
    <lineage>
        <taxon>Eukaryota</taxon>
        <taxon>Fungi</taxon>
        <taxon>Dikarya</taxon>
        <taxon>Basidiomycota</taxon>
        <taxon>Agaricomycotina</taxon>
        <taxon>Tremellomycetes</taxon>
        <taxon>Tremellales</taxon>
        <taxon>Rhynchogastremaceae</taxon>
        <taxon>Papiliotrema</taxon>
    </lineage>
</organism>
<dbReference type="AlphaFoldDB" id="A0AAD9L7F7"/>
<feature type="compositionally biased region" description="Polar residues" evidence="1">
    <location>
        <begin position="36"/>
        <end position="64"/>
    </location>
</feature>
<proteinExistence type="predicted"/>
<dbReference type="PANTHER" id="PTHR47938">
    <property type="entry name" value="RESPIRATORY COMPLEX I CHAPERONE (CIA84), PUTATIVE (AFU_ORTHOLOGUE AFUA_2G06020)-RELATED"/>
    <property type="match status" value="1"/>
</dbReference>
<protein>
    <submittedName>
        <fullName evidence="2">Uncharacterized protein</fullName>
    </submittedName>
</protein>
<dbReference type="Proteomes" id="UP001182556">
    <property type="component" value="Unassembled WGS sequence"/>
</dbReference>
<dbReference type="Gene3D" id="1.25.40.10">
    <property type="entry name" value="Tetratricopeptide repeat domain"/>
    <property type="match status" value="1"/>
</dbReference>
<reference evidence="2" key="1">
    <citation type="submission" date="2023-02" db="EMBL/GenBank/DDBJ databases">
        <title>Identification and recombinant expression of a fungal hydrolase from Papiliotrema laurentii that hydrolyzes apple cutin and clears colloidal polyester polyurethane.</title>
        <authorList>
            <consortium name="DOE Joint Genome Institute"/>
            <person name="Roman V.A."/>
            <person name="Bojanowski C."/>
            <person name="Crable B.R."/>
            <person name="Wagner D.N."/>
            <person name="Hung C.S."/>
            <person name="Nadeau L.J."/>
            <person name="Schratz L."/>
            <person name="Haridas S."/>
            <person name="Pangilinan J."/>
            <person name="Lipzen A."/>
            <person name="Na H."/>
            <person name="Yan M."/>
            <person name="Ng V."/>
            <person name="Grigoriev I.V."/>
            <person name="Spatafora J.W."/>
            <person name="Barlow D."/>
            <person name="Biffinger J."/>
            <person name="Kelley-Loughnane N."/>
            <person name="Varaljay V.A."/>
            <person name="Crookes-Goodson W.J."/>
        </authorList>
    </citation>
    <scope>NUCLEOTIDE SEQUENCE</scope>
    <source>
        <strain evidence="2">5307AH</strain>
    </source>
</reference>
<dbReference type="PANTHER" id="PTHR47938:SF35">
    <property type="entry name" value="PENTATRICOPEPTIDE REPEAT-CONTAINING PROTEIN 4, MITOCHONDRIAL-RELATED"/>
    <property type="match status" value="1"/>
</dbReference>